<dbReference type="AlphaFoldDB" id="A0A4D7CBP1"/>
<dbReference type="EMBL" id="CP039704">
    <property type="protein sequence ID" value="QCI79946.1"/>
    <property type="molecule type" value="Genomic_DNA"/>
</dbReference>
<name>A0A4D7CBP1_9SPHN</name>
<reference evidence="2" key="1">
    <citation type="submission" date="2019-04" db="EMBL/GenBank/DDBJ databases">
        <title>Complete genome sequence of Sphingomonas sp. W1-2-3.</title>
        <authorList>
            <person name="Im W.T."/>
        </authorList>
    </citation>
    <scope>NUCLEOTIDE SEQUENCE [LARGE SCALE GENOMIC DNA]</scope>
    <source>
        <strain evidence="2">W1-2-3</strain>
    </source>
</reference>
<keyword evidence="2" id="KW-1185">Reference proteome</keyword>
<accession>A0A4D7CBP1</accession>
<sequence length="120" mass="12347">MSSRQWSAGGSLTLNAGSLITGADIRARGGDPAARDGTLLIRQAGTAPTTGATLVNLDLDIPSAPAGAISAETITAAGFETLEVQGALRAIGDVDLRLGRGFLLTNLPTNTNVLLHHRFR</sequence>
<dbReference type="Proteomes" id="UP000298714">
    <property type="component" value="Chromosome"/>
</dbReference>
<dbReference type="KEGG" id="hgn:E6W36_11815"/>
<gene>
    <name evidence="1" type="ORF">E6W36_11815</name>
</gene>
<organism evidence="1 2">
    <name type="scientific">Hankyongella ginsenosidimutans</name>
    <dbReference type="NCBI Taxonomy" id="1763828"/>
    <lineage>
        <taxon>Bacteria</taxon>
        <taxon>Pseudomonadati</taxon>
        <taxon>Pseudomonadota</taxon>
        <taxon>Alphaproteobacteria</taxon>
        <taxon>Sphingomonadales</taxon>
        <taxon>Sphingomonadaceae</taxon>
        <taxon>Hankyongella</taxon>
    </lineage>
</organism>
<proteinExistence type="predicted"/>
<dbReference type="RefSeq" id="WP_222872790.1">
    <property type="nucleotide sequence ID" value="NZ_CP039704.1"/>
</dbReference>
<evidence type="ECO:0000313" key="2">
    <source>
        <dbReference type="Proteomes" id="UP000298714"/>
    </source>
</evidence>
<evidence type="ECO:0000313" key="1">
    <source>
        <dbReference type="EMBL" id="QCI79946.1"/>
    </source>
</evidence>
<protein>
    <submittedName>
        <fullName evidence="1">Uncharacterized protein</fullName>
    </submittedName>
</protein>